<evidence type="ECO:0000313" key="8">
    <source>
        <dbReference type="EMBL" id="CAG2238541.1"/>
    </source>
</evidence>
<feature type="coiled-coil region" evidence="5">
    <location>
        <begin position="356"/>
        <end position="391"/>
    </location>
</feature>
<keyword evidence="2 6" id="KW-0732">Signal</keyword>
<dbReference type="GO" id="GO:0005615">
    <property type="term" value="C:extracellular space"/>
    <property type="evidence" value="ECO:0007669"/>
    <property type="project" value="TreeGrafter"/>
</dbReference>
<dbReference type="PROSITE" id="PS50026">
    <property type="entry name" value="EGF_3"/>
    <property type="match status" value="1"/>
</dbReference>
<keyword evidence="4" id="KW-0245">EGF-like domain</keyword>
<organism evidence="8 9">
    <name type="scientific">Mytilus edulis</name>
    <name type="common">Blue mussel</name>
    <dbReference type="NCBI Taxonomy" id="6550"/>
    <lineage>
        <taxon>Eukaryota</taxon>
        <taxon>Metazoa</taxon>
        <taxon>Spiralia</taxon>
        <taxon>Lophotrochozoa</taxon>
        <taxon>Mollusca</taxon>
        <taxon>Bivalvia</taxon>
        <taxon>Autobranchia</taxon>
        <taxon>Pteriomorphia</taxon>
        <taxon>Mytilida</taxon>
        <taxon>Mytiloidea</taxon>
        <taxon>Mytilidae</taxon>
        <taxon>Mytilinae</taxon>
        <taxon>Mytilus</taxon>
    </lineage>
</organism>
<feature type="domain" description="EGF-like" evidence="7">
    <location>
        <begin position="234"/>
        <end position="271"/>
    </location>
</feature>
<comment type="caution">
    <text evidence="8">The sequence shown here is derived from an EMBL/GenBank/DDBJ whole genome shotgun (WGS) entry which is preliminary data.</text>
</comment>
<keyword evidence="5" id="KW-0175">Coiled coil</keyword>
<dbReference type="GO" id="GO:0031012">
    <property type="term" value="C:extracellular matrix"/>
    <property type="evidence" value="ECO:0007669"/>
    <property type="project" value="TreeGrafter"/>
</dbReference>
<dbReference type="SMART" id="SM00369">
    <property type="entry name" value="LRR_TYP"/>
    <property type="match status" value="4"/>
</dbReference>
<keyword evidence="9" id="KW-1185">Reference proteome</keyword>
<gene>
    <name evidence="8" type="ORF">MEDL_50946</name>
</gene>
<feature type="disulfide bond" evidence="4">
    <location>
        <begin position="261"/>
        <end position="270"/>
    </location>
</feature>
<protein>
    <recommendedName>
        <fullName evidence="7">EGF-like domain-containing protein</fullName>
    </recommendedName>
</protein>
<keyword evidence="1" id="KW-0433">Leucine-rich repeat</keyword>
<dbReference type="InterPro" id="IPR003591">
    <property type="entry name" value="Leu-rich_rpt_typical-subtyp"/>
</dbReference>
<dbReference type="PANTHER" id="PTHR24373:SF370">
    <property type="entry name" value="FISH-LIPS, ISOFORM E"/>
    <property type="match status" value="1"/>
</dbReference>
<dbReference type="EMBL" id="CAJPWZ010002452">
    <property type="protein sequence ID" value="CAG2238541.1"/>
    <property type="molecule type" value="Genomic_DNA"/>
</dbReference>
<dbReference type="Gene3D" id="3.80.10.10">
    <property type="entry name" value="Ribonuclease Inhibitor"/>
    <property type="match status" value="1"/>
</dbReference>
<dbReference type="Proteomes" id="UP000683360">
    <property type="component" value="Unassembled WGS sequence"/>
</dbReference>
<accession>A0A8S3TY85</accession>
<feature type="signal peptide" evidence="6">
    <location>
        <begin position="1"/>
        <end position="23"/>
    </location>
</feature>
<evidence type="ECO:0000256" key="5">
    <source>
        <dbReference type="SAM" id="Coils"/>
    </source>
</evidence>
<evidence type="ECO:0000259" key="7">
    <source>
        <dbReference type="PROSITE" id="PS50026"/>
    </source>
</evidence>
<dbReference type="InterPro" id="IPR032675">
    <property type="entry name" value="LRR_dom_sf"/>
</dbReference>
<proteinExistence type="predicted"/>
<keyword evidence="4" id="KW-1015">Disulfide bond</keyword>
<evidence type="ECO:0000256" key="3">
    <source>
        <dbReference type="ARBA" id="ARBA00022737"/>
    </source>
</evidence>
<sequence>MNKRMKKMYCNVAVGLLMVVVSADMKGLVAFPENIPSNTVFIKMDSNYFTTVDEGAFQNLSVLYAISMNDGLISTIKTGAFVNLPNMVHLTLINNQISTLQPGAFQKLPYLRYLRIQDNNLLNIESKVFINLIRLFELFLYNNQITTIQQGAFQNLPILHLLDLSGNNVVFVRNDTFEHLPSLQILSLRLVCDCKNYPFWSWLKTKTQGGIVTCLDRGNDKLFYLPESVFVNCTDYSCHPEYCLNGGSCGQNSYGDLLCACVGNWTGATCTGSLINGTVTGYNIRSRGFDEDVTYQLGDISHWKQKIAAENFNIIILDLETTGLSRHRDIVQMTAVILNMKLYQLAHISYPFYFNLVTLQKQLIEIEKERLAIERERLRIERRRLEIEENRHVSYQTPAQCNNQTQNQIPSEFELFSSAFMHNL</sequence>
<evidence type="ECO:0000313" key="9">
    <source>
        <dbReference type="Proteomes" id="UP000683360"/>
    </source>
</evidence>
<keyword evidence="3" id="KW-0677">Repeat</keyword>
<evidence type="ECO:0000256" key="2">
    <source>
        <dbReference type="ARBA" id="ARBA00022729"/>
    </source>
</evidence>
<feature type="chain" id="PRO_5035794291" description="EGF-like domain-containing protein" evidence="6">
    <location>
        <begin position="24"/>
        <end position="424"/>
    </location>
</feature>
<dbReference type="SUPFAM" id="SSF57196">
    <property type="entry name" value="EGF/Laminin"/>
    <property type="match status" value="1"/>
</dbReference>
<dbReference type="PROSITE" id="PS00022">
    <property type="entry name" value="EGF_1"/>
    <property type="match status" value="1"/>
</dbReference>
<dbReference type="InterPro" id="IPR050328">
    <property type="entry name" value="Dev_Immune_Receptor"/>
</dbReference>
<evidence type="ECO:0000256" key="6">
    <source>
        <dbReference type="SAM" id="SignalP"/>
    </source>
</evidence>
<evidence type="ECO:0000256" key="1">
    <source>
        <dbReference type="ARBA" id="ARBA00022614"/>
    </source>
</evidence>
<name>A0A8S3TY85_MYTED</name>
<dbReference type="PANTHER" id="PTHR24373">
    <property type="entry name" value="SLIT RELATED LEUCINE-RICH REPEAT NEURONAL PROTEIN"/>
    <property type="match status" value="1"/>
</dbReference>
<dbReference type="Pfam" id="PF13855">
    <property type="entry name" value="LRR_8"/>
    <property type="match status" value="2"/>
</dbReference>
<dbReference type="InterPro" id="IPR001611">
    <property type="entry name" value="Leu-rich_rpt"/>
</dbReference>
<dbReference type="AlphaFoldDB" id="A0A8S3TY85"/>
<dbReference type="InterPro" id="IPR000742">
    <property type="entry name" value="EGF"/>
</dbReference>
<evidence type="ECO:0000256" key="4">
    <source>
        <dbReference type="PROSITE-ProRule" id="PRU00076"/>
    </source>
</evidence>
<dbReference type="SUPFAM" id="SSF52058">
    <property type="entry name" value="L domain-like"/>
    <property type="match status" value="1"/>
</dbReference>
<comment type="caution">
    <text evidence="4">Lacks conserved residue(s) required for the propagation of feature annotation.</text>
</comment>
<dbReference type="Gene3D" id="2.10.25.10">
    <property type="entry name" value="Laminin"/>
    <property type="match status" value="1"/>
</dbReference>
<dbReference type="OrthoDB" id="6107220at2759"/>
<reference evidence="8" key="1">
    <citation type="submission" date="2021-03" db="EMBL/GenBank/DDBJ databases">
        <authorList>
            <person name="Bekaert M."/>
        </authorList>
    </citation>
    <scope>NUCLEOTIDE SEQUENCE</scope>
</reference>